<dbReference type="InterPro" id="IPR023393">
    <property type="entry name" value="START-like_dom_sf"/>
</dbReference>
<dbReference type="EMBL" id="NMVO01000016">
    <property type="protein sequence ID" value="OYO10612.1"/>
    <property type="molecule type" value="Genomic_DNA"/>
</dbReference>
<name>A0A255G568_9ACTN</name>
<dbReference type="SUPFAM" id="SSF55961">
    <property type="entry name" value="Bet v1-like"/>
    <property type="match status" value="1"/>
</dbReference>
<accession>A0A255G568</accession>
<proteinExistence type="predicted"/>
<gene>
    <name evidence="1" type="ORF">CGZ94_16555</name>
</gene>
<comment type="caution">
    <text evidence="1">The sequence shown here is derived from an EMBL/GenBank/DDBJ whole genome shotgun (WGS) entry which is preliminary data.</text>
</comment>
<dbReference type="OrthoDB" id="191189at2"/>
<sequence>MIAVSQQTSASVDEVWAVLSDLERWGDLLPTFSSVQQVDGPSPAGVGSRYEVRQPGLPTAVYEVSSWEPGRGFTWAARTRGVATTATHELTPAPTGCTLTQSVEWTGPLARVIRLLLAAKVRRMVAAETASLLRLAERA</sequence>
<reference evidence="1 2" key="1">
    <citation type="submission" date="2017-07" db="EMBL/GenBank/DDBJ databases">
        <title>Draft whole genome sequences of clinical Proprionibacteriaceae strains.</title>
        <authorList>
            <person name="Bernier A.-M."/>
            <person name="Bernard K."/>
            <person name="Domingo M.-C."/>
        </authorList>
    </citation>
    <scope>NUCLEOTIDE SEQUENCE [LARGE SCALE GENOMIC DNA]</scope>
    <source>
        <strain evidence="1 2">NML 030167</strain>
    </source>
</reference>
<dbReference type="Proteomes" id="UP000215896">
    <property type="component" value="Unassembled WGS sequence"/>
</dbReference>
<dbReference type="AlphaFoldDB" id="A0A255G568"/>
<dbReference type="Gene3D" id="3.30.530.20">
    <property type="match status" value="1"/>
</dbReference>
<keyword evidence="2" id="KW-1185">Reference proteome</keyword>
<protein>
    <submittedName>
        <fullName evidence="1">Polyketide cyclase</fullName>
    </submittedName>
</protein>
<dbReference type="Pfam" id="PF10604">
    <property type="entry name" value="Polyketide_cyc2"/>
    <property type="match status" value="1"/>
</dbReference>
<organism evidence="1 2">
    <name type="scientific">Enemella evansiae</name>
    <dbReference type="NCBI Taxonomy" id="2016499"/>
    <lineage>
        <taxon>Bacteria</taxon>
        <taxon>Bacillati</taxon>
        <taxon>Actinomycetota</taxon>
        <taxon>Actinomycetes</taxon>
        <taxon>Propionibacteriales</taxon>
        <taxon>Propionibacteriaceae</taxon>
        <taxon>Enemella</taxon>
    </lineage>
</organism>
<evidence type="ECO:0000313" key="2">
    <source>
        <dbReference type="Proteomes" id="UP000215896"/>
    </source>
</evidence>
<dbReference type="RefSeq" id="WP_094406300.1">
    <property type="nucleotide sequence ID" value="NZ_NMVO01000016.1"/>
</dbReference>
<evidence type="ECO:0000313" key="1">
    <source>
        <dbReference type="EMBL" id="OYO10612.1"/>
    </source>
</evidence>
<dbReference type="InterPro" id="IPR019587">
    <property type="entry name" value="Polyketide_cyclase/dehydratase"/>
</dbReference>